<dbReference type="Proteomes" id="UP000188354">
    <property type="component" value="Unassembled WGS sequence"/>
</dbReference>
<keyword evidence="3" id="KW-1185">Reference proteome</keyword>
<dbReference type="Gramene" id="OIW16862">
    <property type="protein sequence ID" value="OIW16862"/>
    <property type="gene ID" value="TanjilG_00111"/>
</dbReference>
<name>A0A394D006_LUPAN</name>
<gene>
    <name evidence="2" type="ORF">TanjilG_00111</name>
</gene>
<dbReference type="EMBL" id="MLAU01000680">
    <property type="protein sequence ID" value="OIW16862.1"/>
    <property type="molecule type" value="Genomic_DNA"/>
</dbReference>
<organism evidence="2 3">
    <name type="scientific">Lupinus angustifolius</name>
    <name type="common">Narrow-leaved blue lupine</name>
    <dbReference type="NCBI Taxonomy" id="3871"/>
    <lineage>
        <taxon>Eukaryota</taxon>
        <taxon>Viridiplantae</taxon>
        <taxon>Streptophyta</taxon>
        <taxon>Embryophyta</taxon>
        <taxon>Tracheophyta</taxon>
        <taxon>Spermatophyta</taxon>
        <taxon>Magnoliopsida</taxon>
        <taxon>eudicotyledons</taxon>
        <taxon>Gunneridae</taxon>
        <taxon>Pentapetalae</taxon>
        <taxon>rosids</taxon>
        <taxon>fabids</taxon>
        <taxon>Fabales</taxon>
        <taxon>Fabaceae</taxon>
        <taxon>Papilionoideae</taxon>
        <taxon>50 kb inversion clade</taxon>
        <taxon>genistoids sensu lato</taxon>
        <taxon>core genistoids</taxon>
        <taxon>Genisteae</taxon>
        <taxon>Lupinus</taxon>
    </lineage>
</organism>
<evidence type="ECO:0000256" key="1">
    <source>
        <dbReference type="SAM" id="MobiDB-lite"/>
    </source>
</evidence>
<reference evidence="2 3" key="1">
    <citation type="journal article" date="2017" name="Plant Biotechnol. J.">
        <title>A comprehensive draft genome sequence for lupin (Lupinus angustifolius), an emerging health food: insights into plant-microbe interactions and legume evolution.</title>
        <authorList>
            <person name="Hane J.K."/>
            <person name="Ming Y."/>
            <person name="Kamphuis L.G."/>
            <person name="Nelson M.N."/>
            <person name="Garg G."/>
            <person name="Atkins C.A."/>
            <person name="Bayer P.E."/>
            <person name="Bravo A."/>
            <person name="Bringans S."/>
            <person name="Cannon S."/>
            <person name="Edwards D."/>
            <person name="Foley R."/>
            <person name="Gao L.L."/>
            <person name="Harrison M.J."/>
            <person name="Huang W."/>
            <person name="Hurgobin B."/>
            <person name="Li S."/>
            <person name="Liu C.W."/>
            <person name="McGrath A."/>
            <person name="Morahan G."/>
            <person name="Murray J."/>
            <person name="Weller J."/>
            <person name="Jian J."/>
            <person name="Singh K.B."/>
        </authorList>
    </citation>
    <scope>NUCLEOTIDE SEQUENCE [LARGE SCALE GENOMIC DNA]</scope>
    <source>
        <strain evidence="3">cv. Tanjil</strain>
        <tissue evidence="2">Whole plant</tissue>
    </source>
</reference>
<protein>
    <submittedName>
        <fullName evidence="2">Uncharacterized protein</fullName>
    </submittedName>
</protein>
<feature type="compositionally biased region" description="Basic and acidic residues" evidence="1">
    <location>
        <begin position="27"/>
        <end position="43"/>
    </location>
</feature>
<feature type="compositionally biased region" description="Basic and acidic residues" evidence="1">
    <location>
        <begin position="90"/>
        <end position="106"/>
    </location>
</feature>
<proteinExistence type="predicted"/>
<comment type="caution">
    <text evidence="2">The sequence shown here is derived from an EMBL/GenBank/DDBJ whole genome shotgun (WGS) entry which is preliminary data.</text>
</comment>
<sequence length="134" mass="14915">MANKGVSVAASLCPWSGHPFHPLMPTRIREEDNEPRDSRKKDPSSSYRWNLGGSSSSAKSRSDEDALRVSVAASLCPWSGHPFHPLMPTRIREEDNEPRDSRKKDPSSSYRWNLGGSSSSAKSRSDEDALRSRC</sequence>
<evidence type="ECO:0000313" key="2">
    <source>
        <dbReference type="EMBL" id="OIW16862.1"/>
    </source>
</evidence>
<feature type="compositionally biased region" description="Basic and acidic residues" evidence="1">
    <location>
        <begin position="123"/>
        <end position="134"/>
    </location>
</feature>
<accession>A0A394D006</accession>
<dbReference type="AlphaFoldDB" id="A0A394D006"/>
<evidence type="ECO:0000313" key="3">
    <source>
        <dbReference type="Proteomes" id="UP000188354"/>
    </source>
</evidence>
<feature type="region of interest" description="Disordered" evidence="1">
    <location>
        <begin position="1"/>
        <end position="134"/>
    </location>
</feature>